<dbReference type="AlphaFoldDB" id="A0AAV4S058"/>
<protein>
    <submittedName>
        <fullName evidence="1">Uncharacterized protein</fullName>
    </submittedName>
</protein>
<evidence type="ECO:0000313" key="1">
    <source>
        <dbReference type="EMBL" id="GIY27007.1"/>
    </source>
</evidence>
<accession>A0AAV4S058</accession>
<proteinExistence type="predicted"/>
<gene>
    <name evidence="1" type="ORF">CEXT_172421</name>
</gene>
<dbReference type="EMBL" id="BPLR01008759">
    <property type="protein sequence ID" value="GIY27007.1"/>
    <property type="molecule type" value="Genomic_DNA"/>
</dbReference>
<organism evidence="1 2">
    <name type="scientific">Caerostris extrusa</name>
    <name type="common">Bark spider</name>
    <name type="synonym">Caerostris bankana</name>
    <dbReference type="NCBI Taxonomy" id="172846"/>
    <lineage>
        <taxon>Eukaryota</taxon>
        <taxon>Metazoa</taxon>
        <taxon>Ecdysozoa</taxon>
        <taxon>Arthropoda</taxon>
        <taxon>Chelicerata</taxon>
        <taxon>Arachnida</taxon>
        <taxon>Araneae</taxon>
        <taxon>Araneomorphae</taxon>
        <taxon>Entelegynae</taxon>
        <taxon>Araneoidea</taxon>
        <taxon>Araneidae</taxon>
        <taxon>Caerostris</taxon>
    </lineage>
</organism>
<name>A0AAV4S058_CAEEX</name>
<sequence>MSSELVSPLSHGKIAWGAPTKSNQLLLSCLSFGGTAAEDIRIDMNHMWKLCTISGSCQSFCSTKNIQLLPLIVCWAKDGKV</sequence>
<reference evidence="1 2" key="1">
    <citation type="submission" date="2021-06" db="EMBL/GenBank/DDBJ databases">
        <title>Caerostris extrusa draft genome.</title>
        <authorList>
            <person name="Kono N."/>
            <person name="Arakawa K."/>
        </authorList>
    </citation>
    <scope>NUCLEOTIDE SEQUENCE [LARGE SCALE GENOMIC DNA]</scope>
</reference>
<evidence type="ECO:0000313" key="2">
    <source>
        <dbReference type="Proteomes" id="UP001054945"/>
    </source>
</evidence>
<keyword evidence="2" id="KW-1185">Reference proteome</keyword>
<comment type="caution">
    <text evidence="1">The sequence shown here is derived from an EMBL/GenBank/DDBJ whole genome shotgun (WGS) entry which is preliminary data.</text>
</comment>
<dbReference type="Proteomes" id="UP001054945">
    <property type="component" value="Unassembled WGS sequence"/>
</dbReference>